<dbReference type="InterPro" id="IPR036188">
    <property type="entry name" value="FAD/NAD-bd_sf"/>
</dbReference>
<dbReference type="PANTHER" id="PTHR13789:SF309">
    <property type="entry name" value="PUTATIVE (AFU_ORTHOLOGUE AFUA_6G14510)-RELATED"/>
    <property type="match status" value="1"/>
</dbReference>
<keyword evidence="4" id="KW-0560">Oxidoreductase</keyword>
<evidence type="ECO:0000256" key="6">
    <source>
        <dbReference type="SAM" id="Phobius"/>
    </source>
</evidence>
<dbReference type="Gene3D" id="3.50.50.60">
    <property type="entry name" value="FAD/NAD(P)-binding domain"/>
    <property type="match status" value="1"/>
</dbReference>
<comment type="caution">
    <text evidence="8">The sequence shown here is derived from an EMBL/GenBank/DDBJ whole genome shotgun (WGS) entry which is preliminary data.</text>
</comment>
<evidence type="ECO:0000256" key="4">
    <source>
        <dbReference type="ARBA" id="ARBA00023002"/>
    </source>
</evidence>
<dbReference type="PRINTS" id="PR00420">
    <property type="entry name" value="RNGMNOXGNASE"/>
</dbReference>
<evidence type="ECO:0000256" key="2">
    <source>
        <dbReference type="ARBA" id="ARBA00022630"/>
    </source>
</evidence>
<dbReference type="PANTHER" id="PTHR13789">
    <property type="entry name" value="MONOOXYGENASE"/>
    <property type="match status" value="1"/>
</dbReference>
<protein>
    <recommendedName>
        <fullName evidence="7">FAD-binding domain-containing protein</fullName>
    </recommendedName>
</protein>
<feature type="domain" description="FAD-binding" evidence="7">
    <location>
        <begin position="8"/>
        <end position="182"/>
    </location>
</feature>
<evidence type="ECO:0000256" key="1">
    <source>
        <dbReference type="ARBA" id="ARBA00007992"/>
    </source>
</evidence>
<reference evidence="8 9" key="1">
    <citation type="submission" date="2024-02" db="EMBL/GenBank/DDBJ databases">
        <title>Discinaceae phylogenomics.</title>
        <authorList>
            <person name="Dirks A.C."/>
            <person name="James T.Y."/>
        </authorList>
    </citation>
    <scope>NUCLEOTIDE SEQUENCE [LARGE SCALE GENOMIC DNA]</scope>
    <source>
        <strain evidence="8 9">ACD0624</strain>
    </source>
</reference>
<keyword evidence="2" id="KW-0285">Flavoprotein</keyword>
<keyword evidence="3" id="KW-0274">FAD</keyword>
<evidence type="ECO:0000256" key="3">
    <source>
        <dbReference type="ARBA" id="ARBA00022827"/>
    </source>
</evidence>
<name>A0ABR3GC32_9PEZI</name>
<dbReference type="Proteomes" id="UP001447188">
    <property type="component" value="Unassembled WGS sequence"/>
</dbReference>
<keyword evidence="6" id="KW-1133">Transmembrane helix</keyword>
<keyword evidence="6" id="KW-0812">Transmembrane</keyword>
<dbReference type="Pfam" id="PF01494">
    <property type="entry name" value="FAD_binding_3"/>
    <property type="match status" value="1"/>
</dbReference>
<comment type="similarity">
    <text evidence="1">Belongs to the paxM FAD-dependent monooxygenase family.</text>
</comment>
<evidence type="ECO:0000313" key="8">
    <source>
        <dbReference type="EMBL" id="KAL0633423.1"/>
    </source>
</evidence>
<organism evidence="8 9">
    <name type="scientific">Discina gigas</name>
    <dbReference type="NCBI Taxonomy" id="1032678"/>
    <lineage>
        <taxon>Eukaryota</taxon>
        <taxon>Fungi</taxon>
        <taxon>Dikarya</taxon>
        <taxon>Ascomycota</taxon>
        <taxon>Pezizomycotina</taxon>
        <taxon>Pezizomycetes</taxon>
        <taxon>Pezizales</taxon>
        <taxon>Discinaceae</taxon>
        <taxon>Discina</taxon>
    </lineage>
</organism>
<feature type="transmembrane region" description="Helical" evidence="6">
    <location>
        <begin position="7"/>
        <end position="26"/>
    </location>
</feature>
<keyword evidence="5" id="KW-0503">Monooxygenase</keyword>
<sequence>MSAPQKHTIIIVGCGIAGPTLALTILHHPLLRTLYTPVLLDRLPAASAYFAGAAVVLAGNALHPLNQLGLHSAVWAASEEALSTTIWRSTATGPGRRLNCLNNPSWSSDMNSGLRTIERGTLMKLLVDAVIALGGEVLWGAKVTAISQTPTGVDVILDDGRHREAALVVGADGAWSCVRRHIIGADADWKPEFMGASALYGISRRPAGTDEEVLGRGHAVLLHVGGVSTWALPGGRQFWCVSVPEAALPVAGDNRVVEDSEYGHVTTGGYSLESTEALLRQFDAHWYPRVGACGAMFRDSEKIVRAPLWQRVFEAAETTNEAAEANLVVLGDAGRIMLPTSGQGACMAIEDATVLANALLNNPPTFSTAESKPSFAAAFREYSALRIPRSKSIAKQAYWTGIAFMAQRWWWRWLRDFFVAWVPMEMDPKGKIERGEKIRDLGEWLHGVRYEVRVRAEGEPVGCE</sequence>
<evidence type="ECO:0000259" key="7">
    <source>
        <dbReference type="Pfam" id="PF01494"/>
    </source>
</evidence>
<evidence type="ECO:0000313" key="9">
    <source>
        <dbReference type="Proteomes" id="UP001447188"/>
    </source>
</evidence>
<gene>
    <name evidence="8" type="ORF">Q9L58_007674</name>
</gene>
<proteinExistence type="inferred from homology"/>
<keyword evidence="6" id="KW-0472">Membrane</keyword>
<accession>A0ABR3GC32</accession>
<dbReference type="InterPro" id="IPR002938">
    <property type="entry name" value="FAD-bd"/>
</dbReference>
<dbReference type="InterPro" id="IPR050493">
    <property type="entry name" value="FAD-dep_Monooxygenase_BioMet"/>
</dbReference>
<dbReference type="EMBL" id="JBBBZM010000126">
    <property type="protein sequence ID" value="KAL0633423.1"/>
    <property type="molecule type" value="Genomic_DNA"/>
</dbReference>
<dbReference type="SUPFAM" id="SSF51905">
    <property type="entry name" value="FAD/NAD(P)-binding domain"/>
    <property type="match status" value="1"/>
</dbReference>
<evidence type="ECO:0000256" key="5">
    <source>
        <dbReference type="ARBA" id="ARBA00023033"/>
    </source>
</evidence>
<keyword evidence="9" id="KW-1185">Reference proteome</keyword>